<dbReference type="Gene3D" id="1.10.10.10">
    <property type="entry name" value="Winged helix-like DNA-binding domain superfamily/Winged helix DNA-binding domain"/>
    <property type="match status" value="1"/>
</dbReference>
<dbReference type="InterPro" id="IPR027417">
    <property type="entry name" value="P-loop_NTPase"/>
</dbReference>
<dbReference type="PRINTS" id="PR00364">
    <property type="entry name" value="DISEASERSIST"/>
</dbReference>
<dbReference type="FunFam" id="1.10.8.430:FF:000003">
    <property type="entry name" value="Probable disease resistance protein At5g66910"/>
    <property type="match status" value="1"/>
</dbReference>
<dbReference type="FunFam" id="3.40.50.300:FF:001091">
    <property type="entry name" value="Probable disease resistance protein At1g61300"/>
    <property type="match status" value="1"/>
</dbReference>
<organism evidence="7 8">
    <name type="scientific">Tetracentron sinense</name>
    <name type="common">Spur-leaf</name>
    <dbReference type="NCBI Taxonomy" id="13715"/>
    <lineage>
        <taxon>Eukaryota</taxon>
        <taxon>Viridiplantae</taxon>
        <taxon>Streptophyta</taxon>
        <taxon>Embryophyta</taxon>
        <taxon>Tracheophyta</taxon>
        <taxon>Spermatophyta</taxon>
        <taxon>Magnoliopsida</taxon>
        <taxon>Trochodendrales</taxon>
        <taxon>Trochodendraceae</taxon>
        <taxon>Tetracentron</taxon>
    </lineage>
</organism>
<dbReference type="GO" id="GO:0006952">
    <property type="term" value="P:defense response"/>
    <property type="evidence" value="ECO:0007669"/>
    <property type="project" value="UniProtKB-KW"/>
</dbReference>
<evidence type="ECO:0000313" key="8">
    <source>
        <dbReference type="Proteomes" id="UP000655225"/>
    </source>
</evidence>
<dbReference type="OMA" id="LISLWIC"/>
<keyword evidence="2" id="KW-0677">Repeat</keyword>
<dbReference type="InterPro" id="IPR055414">
    <property type="entry name" value="LRR_R13L4/SHOC2-like"/>
</dbReference>
<name>A0A835DNY1_TETSI</name>
<protein>
    <recommendedName>
        <fullName evidence="6">AAA+ ATPase domain-containing protein</fullName>
    </recommendedName>
</protein>
<comment type="similarity">
    <text evidence="1">Belongs to the disease resistance NB-LRR family.</text>
</comment>
<proteinExistence type="inferred from homology"/>
<keyword evidence="5" id="KW-0175">Coiled coil</keyword>
<evidence type="ECO:0000256" key="2">
    <source>
        <dbReference type="ARBA" id="ARBA00022737"/>
    </source>
</evidence>
<dbReference type="Gene3D" id="3.40.50.300">
    <property type="entry name" value="P-loop containing nucleotide triphosphate hydrolases"/>
    <property type="match status" value="1"/>
</dbReference>
<comment type="caution">
    <text evidence="7">The sequence shown here is derived from an EMBL/GenBank/DDBJ whole genome shotgun (WGS) entry which is preliminary data.</text>
</comment>
<evidence type="ECO:0000256" key="4">
    <source>
        <dbReference type="ARBA" id="ARBA00022840"/>
    </source>
</evidence>
<dbReference type="Proteomes" id="UP000655225">
    <property type="component" value="Unassembled WGS sequence"/>
</dbReference>
<dbReference type="PANTHER" id="PTHR33463">
    <property type="entry name" value="NB-ARC DOMAIN-CONTAINING PROTEIN-RELATED"/>
    <property type="match status" value="1"/>
</dbReference>
<dbReference type="Gene3D" id="1.10.8.430">
    <property type="entry name" value="Helical domain of apoptotic protease-activating factors"/>
    <property type="match status" value="1"/>
</dbReference>
<keyword evidence="8" id="KW-1185">Reference proteome</keyword>
<feature type="coiled-coil region" evidence="5">
    <location>
        <begin position="26"/>
        <end position="88"/>
    </location>
</feature>
<dbReference type="InterPro" id="IPR050905">
    <property type="entry name" value="Plant_NBS-LRR"/>
</dbReference>
<dbReference type="InterPro" id="IPR036388">
    <property type="entry name" value="WH-like_DNA-bd_sf"/>
</dbReference>
<dbReference type="InterPro" id="IPR042197">
    <property type="entry name" value="Apaf_helical"/>
</dbReference>
<keyword evidence="4" id="KW-0547">Nucleotide-binding</keyword>
<dbReference type="InterPro" id="IPR002182">
    <property type="entry name" value="NB-ARC"/>
</dbReference>
<dbReference type="GO" id="GO:0043531">
    <property type="term" value="F:ADP binding"/>
    <property type="evidence" value="ECO:0007669"/>
    <property type="project" value="InterPro"/>
</dbReference>
<evidence type="ECO:0000313" key="7">
    <source>
        <dbReference type="EMBL" id="KAF8407014.1"/>
    </source>
</evidence>
<evidence type="ECO:0000256" key="5">
    <source>
        <dbReference type="SAM" id="Coils"/>
    </source>
</evidence>
<gene>
    <name evidence="7" type="ORF">HHK36_006136</name>
</gene>
<accession>A0A835DNY1</accession>
<dbReference type="InterPro" id="IPR003593">
    <property type="entry name" value="AAA+_ATPase"/>
</dbReference>
<dbReference type="Pfam" id="PF00931">
    <property type="entry name" value="NB-ARC"/>
    <property type="match status" value="1"/>
</dbReference>
<dbReference type="Pfam" id="PF23598">
    <property type="entry name" value="LRR_14"/>
    <property type="match status" value="1"/>
</dbReference>
<dbReference type="PANTHER" id="PTHR33463:SF220">
    <property type="entry name" value="NB-ARC DOMAIN-CONTAINING PROTEIN"/>
    <property type="match status" value="1"/>
</dbReference>
<dbReference type="SUPFAM" id="SSF52058">
    <property type="entry name" value="L domain-like"/>
    <property type="match status" value="1"/>
</dbReference>
<dbReference type="GO" id="GO:0005524">
    <property type="term" value="F:ATP binding"/>
    <property type="evidence" value="ECO:0007669"/>
    <property type="project" value="UniProtKB-KW"/>
</dbReference>
<evidence type="ECO:0000259" key="6">
    <source>
        <dbReference type="SMART" id="SM00382"/>
    </source>
</evidence>
<evidence type="ECO:0000256" key="3">
    <source>
        <dbReference type="ARBA" id="ARBA00022821"/>
    </source>
</evidence>
<feature type="domain" description="AAA+ ATPase" evidence="6">
    <location>
        <begin position="168"/>
        <end position="340"/>
    </location>
</feature>
<keyword evidence="4" id="KW-0067">ATP-binding</keyword>
<dbReference type="FunFam" id="1.10.10.10:FF:000322">
    <property type="entry name" value="Probable disease resistance protein At1g63360"/>
    <property type="match status" value="1"/>
</dbReference>
<dbReference type="OrthoDB" id="2021138at2759"/>
<dbReference type="SMART" id="SM00382">
    <property type="entry name" value="AAA"/>
    <property type="match status" value="1"/>
</dbReference>
<dbReference type="AlphaFoldDB" id="A0A835DNY1"/>
<dbReference type="Pfam" id="PF23559">
    <property type="entry name" value="WHD_DRP"/>
    <property type="match status" value="1"/>
</dbReference>
<evidence type="ECO:0000256" key="1">
    <source>
        <dbReference type="ARBA" id="ARBA00008894"/>
    </source>
</evidence>
<sequence>MEVLTTVTDIIVARIWVPIERQVMYLFKARQNLRSMRNAMNELKNTRNDVKRKVDLAEREQLTCTDTVRAWLEKVEAEEQEVHEMVENFPSTRCLEGYCPKNCWLSYRLGKRVAKKLRDISELQSRGVSFSVIADKPTPDCVVEVHSTPTVGAEEKFLEVQNYISNDEFGIIGIYGMPGVGKTTILKKINNHFTEGIHVFDVVIWAVVSKEHRVGKLQRDIGEMLGLPWQETAGDDARARDIFKVLRRKKFMLLLDDIWKPLDMEKIGIPLPNSRNKCKVILTTRFEDVCTSMDSHKRTKVDCLGWNEAWDLFCQKVGGEIIKSNPDILSLAEVVAKKCSGLPLALITTGRAMASKKTSTDWKRAIDILQKSPVDIAGIDEKVYHILKFSYDNLPEDTKPCFLYCSLFPEDNPIEKEQLIEFWIAEGFLDGSQGIHEAHDKGYLLIESLVVSCLLETAGNQETQVKMHDVLRDMALWIASDCGKKKNKIMVEAGSRLTEASRVEFWDEAEKVSLMHNEIEALLEPPTCPKLLTLMLQWNKDLYYFSDNFFESMAVSLRVLDLSHTDIKVLPDSICILVNMKYLNLSHTKIIALPGEVRNLLQLMHLDLSYTLHLRTIPRDVISKLFQLQVLNLYQSYGDWERQDGGVSLMELECLKNLTSLGITINNSQALLRFIGSQILLEHTRRLQIWKCQDLPVVNISLQLGNMKSLQELEISSFYMLEELTIAGMTEGENWPLSSLEKLTLCNLPRLKLVQKGKVPPGCLQNFRGLDITYCHSLKNPAELLETGREEFHVPI</sequence>
<dbReference type="EMBL" id="JABCRI010000004">
    <property type="protein sequence ID" value="KAF8407014.1"/>
    <property type="molecule type" value="Genomic_DNA"/>
</dbReference>
<dbReference type="InterPro" id="IPR032675">
    <property type="entry name" value="LRR_dom_sf"/>
</dbReference>
<dbReference type="SUPFAM" id="SSF52540">
    <property type="entry name" value="P-loop containing nucleoside triphosphate hydrolases"/>
    <property type="match status" value="1"/>
</dbReference>
<reference evidence="7 8" key="1">
    <citation type="submission" date="2020-04" db="EMBL/GenBank/DDBJ databases">
        <title>Plant Genome Project.</title>
        <authorList>
            <person name="Zhang R.-G."/>
        </authorList>
    </citation>
    <scope>NUCLEOTIDE SEQUENCE [LARGE SCALE GENOMIC DNA]</scope>
    <source>
        <strain evidence="7">YNK0</strain>
        <tissue evidence="7">Leaf</tissue>
    </source>
</reference>
<dbReference type="Gene3D" id="3.80.10.10">
    <property type="entry name" value="Ribonuclease Inhibitor"/>
    <property type="match status" value="1"/>
</dbReference>
<keyword evidence="3" id="KW-0611">Plant defense</keyword>
<dbReference type="InterPro" id="IPR058922">
    <property type="entry name" value="WHD_DRP"/>
</dbReference>